<dbReference type="Proteomes" id="UP001217918">
    <property type="component" value="Unassembled WGS sequence"/>
</dbReference>
<evidence type="ECO:0000313" key="4">
    <source>
        <dbReference type="Proteomes" id="UP001217918"/>
    </source>
</evidence>
<sequence length="399" mass="43045">MEARCQFLRIFVEFHRILIASIALLVWSSTIFLYRAIAMAIADVASAALARSHHHFNRVLPPEHRQRAWDRVAAFAEQRPLLFAFLTTQALFSTLPVLLFVSFLVSTVVFALGSALLFILFWLALGLSGLITSLLFTGSFGFCIWAWAAALYYAARWAYGLVAPHLATVREGDKEKTNKAEGVAEKNAEVQRRIEAMKAVAFGPRGPGPDGAHARGLEHAERTYADVAVAPPPLPPPPPPPPAREGTERAGPPALPHGKSAAKGLRKRGDTAEGHVNTSPPVIDKGLAFVDDPMESGTAVLAPGQEHGHRKPTSAYPSGRELAGHPAGIAPFDVPMSTSHHGLRPMRELLSGGQEPMVKSDMASGSGDNASITSAGSDKRKKRMMALNRMKKFVSPSKH</sequence>
<evidence type="ECO:0000256" key="2">
    <source>
        <dbReference type="SAM" id="Phobius"/>
    </source>
</evidence>
<keyword evidence="4" id="KW-1185">Reference proteome</keyword>
<evidence type="ECO:0000256" key="1">
    <source>
        <dbReference type="SAM" id="MobiDB-lite"/>
    </source>
</evidence>
<accession>A0AAD9MAN9</accession>
<dbReference type="Pfam" id="PF16015">
    <property type="entry name" value="Promethin"/>
    <property type="match status" value="1"/>
</dbReference>
<keyword evidence="2" id="KW-1133">Transmembrane helix</keyword>
<organism evidence="3 4">
    <name type="scientific">Phyllachora maydis</name>
    <dbReference type="NCBI Taxonomy" id="1825666"/>
    <lineage>
        <taxon>Eukaryota</taxon>
        <taxon>Fungi</taxon>
        <taxon>Dikarya</taxon>
        <taxon>Ascomycota</taxon>
        <taxon>Pezizomycotina</taxon>
        <taxon>Sordariomycetes</taxon>
        <taxon>Sordariomycetidae</taxon>
        <taxon>Phyllachorales</taxon>
        <taxon>Phyllachoraceae</taxon>
        <taxon>Phyllachora</taxon>
    </lineage>
</organism>
<keyword evidence="2" id="KW-0472">Membrane</keyword>
<feature type="region of interest" description="Disordered" evidence="1">
    <location>
        <begin position="356"/>
        <end position="384"/>
    </location>
</feature>
<feature type="compositionally biased region" description="Pro residues" evidence="1">
    <location>
        <begin position="230"/>
        <end position="243"/>
    </location>
</feature>
<name>A0AAD9MAN9_9PEZI</name>
<feature type="compositionally biased region" description="Polar residues" evidence="1">
    <location>
        <begin position="366"/>
        <end position="376"/>
    </location>
</feature>
<feature type="region of interest" description="Disordered" evidence="1">
    <location>
        <begin position="228"/>
        <end position="283"/>
    </location>
</feature>
<comment type="caution">
    <text evidence="3">The sequence shown here is derived from an EMBL/GenBank/DDBJ whole genome shotgun (WGS) entry which is preliminary data.</text>
</comment>
<keyword evidence="2" id="KW-0812">Transmembrane</keyword>
<evidence type="ECO:0000313" key="3">
    <source>
        <dbReference type="EMBL" id="KAK2069167.1"/>
    </source>
</evidence>
<feature type="transmembrane region" description="Helical" evidence="2">
    <location>
        <begin position="107"/>
        <end position="127"/>
    </location>
</feature>
<dbReference type="EMBL" id="JAQQPM010000003">
    <property type="protein sequence ID" value="KAK2069167.1"/>
    <property type="molecule type" value="Genomic_DNA"/>
</dbReference>
<proteinExistence type="predicted"/>
<gene>
    <name evidence="3" type="ORF">P8C59_003771</name>
</gene>
<reference evidence="3" key="1">
    <citation type="journal article" date="2023" name="Mol. Plant Microbe Interact.">
        <title>Elucidating the Obligate Nature and Biological Capacity of an Invasive Fungal Corn Pathogen.</title>
        <authorList>
            <person name="MacCready J.S."/>
            <person name="Roggenkamp E.M."/>
            <person name="Gdanetz K."/>
            <person name="Chilvers M.I."/>
        </authorList>
    </citation>
    <scope>NUCLEOTIDE SEQUENCE</scope>
    <source>
        <strain evidence="3">PM02</strain>
    </source>
</reference>
<feature type="transmembrane region" description="Helical" evidence="2">
    <location>
        <begin position="134"/>
        <end position="155"/>
    </location>
</feature>
<dbReference type="AlphaFoldDB" id="A0AAD9MAN9"/>
<protein>
    <submittedName>
        <fullName evidence="3">Uncharacterized protein</fullName>
    </submittedName>
</protein>